<keyword evidence="1" id="KW-1133">Transmembrane helix</keyword>
<keyword evidence="1" id="KW-0812">Transmembrane</keyword>
<accession>A0A1G8YHW1</accession>
<dbReference type="Proteomes" id="UP000198694">
    <property type="component" value="Unassembled WGS sequence"/>
</dbReference>
<dbReference type="OrthoDB" id="2182676at2"/>
<dbReference type="EMBL" id="FNFL01000002">
    <property type="protein sequence ID" value="SDK02469.1"/>
    <property type="molecule type" value="Genomic_DNA"/>
</dbReference>
<gene>
    <name evidence="2" type="ORF">SAMN05216243_1633</name>
</gene>
<reference evidence="2 3" key="1">
    <citation type="submission" date="2016-10" db="EMBL/GenBank/DDBJ databases">
        <authorList>
            <person name="de Groot N.N."/>
        </authorList>
    </citation>
    <scope>NUCLEOTIDE SEQUENCE [LARGE SCALE GENOMIC DNA]</scope>
    <source>
        <strain evidence="2 3">CGMCC 1.6502</strain>
    </source>
</reference>
<dbReference type="RefSeq" id="WP_093212889.1">
    <property type="nucleotide sequence ID" value="NZ_FNFL01000002.1"/>
</dbReference>
<feature type="transmembrane region" description="Helical" evidence="1">
    <location>
        <begin position="141"/>
        <end position="164"/>
    </location>
</feature>
<evidence type="ECO:0000313" key="2">
    <source>
        <dbReference type="EMBL" id="SDK02469.1"/>
    </source>
</evidence>
<organism evidence="2 3">
    <name type="scientific">Sediminibacillus albus</name>
    <dbReference type="NCBI Taxonomy" id="407036"/>
    <lineage>
        <taxon>Bacteria</taxon>
        <taxon>Bacillati</taxon>
        <taxon>Bacillota</taxon>
        <taxon>Bacilli</taxon>
        <taxon>Bacillales</taxon>
        <taxon>Bacillaceae</taxon>
        <taxon>Sediminibacillus</taxon>
    </lineage>
</organism>
<feature type="transmembrane region" description="Helical" evidence="1">
    <location>
        <begin position="170"/>
        <end position="189"/>
    </location>
</feature>
<sequence>MNTSGAIYNILEWITRFAYINLLWILFTLAGGVVFGFFPATLAMFAVVRKWLTGKGDLPVFPSFWMYYRKDFLKGNLLGLFLTVTGILVFLDIRYIQVTDFEWIFAPLFAFMFLFLLFTFYIFPVFVHYDLRIGQMIKNAFLIMLVNPVNTFFMLVCLVCVYFVMRFFPALYFIFGGSVYAFITMWLSLNAFHKVAAKMDN</sequence>
<proteinExistence type="predicted"/>
<evidence type="ECO:0000256" key="1">
    <source>
        <dbReference type="SAM" id="Phobius"/>
    </source>
</evidence>
<dbReference type="STRING" id="407036.SAMN05216243_1633"/>
<feature type="transmembrane region" description="Helical" evidence="1">
    <location>
        <begin position="103"/>
        <end position="129"/>
    </location>
</feature>
<feature type="transmembrane region" description="Helical" evidence="1">
    <location>
        <begin position="22"/>
        <end position="48"/>
    </location>
</feature>
<dbReference type="Pfam" id="PF04854">
    <property type="entry name" value="DUF624"/>
    <property type="match status" value="1"/>
</dbReference>
<protein>
    <submittedName>
        <fullName evidence="2">Uncharacterized membrane protein YesL</fullName>
    </submittedName>
</protein>
<name>A0A1G8YHW1_9BACI</name>
<dbReference type="AlphaFoldDB" id="A0A1G8YHW1"/>
<evidence type="ECO:0000313" key="3">
    <source>
        <dbReference type="Proteomes" id="UP000198694"/>
    </source>
</evidence>
<keyword evidence="1" id="KW-0472">Membrane</keyword>
<keyword evidence="3" id="KW-1185">Reference proteome</keyword>
<feature type="transmembrane region" description="Helical" evidence="1">
    <location>
        <begin position="77"/>
        <end position="97"/>
    </location>
</feature>
<dbReference type="InterPro" id="IPR006938">
    <property type="entry name" value="DUF624"/>
</dbReference>